<dbReference type="Proteomes" id="UP000463388">
    <property type="component" value="Unassembled WGS sequence"/>
</dbReference>
<sequence length="313" mass="33136">MRPISRRAIPCLIAAALTLSLGGLAGCASKGGQSMPFTGGDATEAAGAEGDSASEPVAAVTSSDYFSLDGAYLDTSYVDPNGSNGQMLYVFYTLTAPDSGLQVSSYGMSLRVCDEEAARSGNAMAGELITANLDGSGGLMSSYYYDNVIETVQYGTQFKMVSTYVVSPAQMEAGHFLRFKESDIPGIESIIVPTESVVACSSPDEIAEIADPAGVEAARAAHEPADEATVQAVNDAINFYEFYTIYGGLNLKFYFEAPNYFEERTTGQGNSGTYEVQQGYIACTYDNGNTVDIPWEWKEDGSISLDIANGVGL</sequence>
<keyword evidence="3" id="KW-1185">Reference proteome</keyword>
<dbReference type="AlphaFoldDB" id="A0A6N8JQ11"/>
<dbReference type="PROSITE" id="PS51257">
    <property type="entry name" value="PROKAR_LIPOPROTEIN"/>
    <property type="match status" value="1"/>
</dbReference>
<name>A0A6N8JQ11_9ACTN</name>
<keyword evidence="1" id="KW-0732">Signal</keyword>
<dbReference type="OrthoDB" id="9901403at2"/>
<evidence type="ECO:0000313" key="2">
    <source>
        <dbReference type="EMBL" id="MVX61991.1"/>
    </source>
</evidence>
<evidence type="ECO:0000313" key="3">
    <source>
        <dbReference type="Proteomes" id="UP000463388"/>
    </source>
</evidence>
<dbReference type="EMBL" id="WSRR01000044">
    <property type="protein sequence ID" value="MVX61991.1"/>
    <property type="molecule type" value="Genomic_DNA"/>
</dbReference>
<proteinExistence type="predicted"/>
<gene>
    <name evidence="2" type="ORF">GKZ27_11110</name>
</gene>
<feature type="chain" id="PRO_5039630450" description="DUF5067 domain-containing protein" evidence="1">
    <location>
        <begin position="26"/>
        <end position="313"/>
    </location>
</feature>
<evidence type="ECO:0000256" key="1">
    <source>
        <dbReference type="SAM" id="SignalP"/>
    </source>
</evidence>
<organism evidence="2 3">
    <name type="scientific">Adlercreutzia mucosicola</name>
    <dbReference type="NCBI Taxonomy" id="580026"/>
    <lineage>
        <taxon>Bacteria</taxon>
        <taxon>Bacillati</taxon>
        <taxon>Actinomycetota</taxon>
        <taxon>Coriobacteriia</taxon>
        <taxon>Eggerthellales</taxon>
        <taxon>Eggerthellaceae</taxon>
        <taxon>Adlercreutzia</taxon>
    </lineage>
</organism>
<feature type="signal peptide" evidence="1">
    <location>
        <begin position="1"/>
        <end position="25"/>
    </location>
</feature>
<protein>
    <recommendedName>
        <fullName evidence="4">DUF5067 domain-containing protein</fullName>
    </recommendedName>
</protein>
<dbReference type="RefSeq" id="WP_160347416.1">
    <property type="nucleotide sequence ID" value="NZ_WSRR01000044.1"/>
</dbReference>
<reference evidence="2 3" key="1">
    <citation type="submission" date="2019-12" db="EMBL/GenBank/DDBJ databases">
        <title>Microbes associate with the intestines of laboratory mice.</title>
        <authorList>
            <person name="Navarre W."/>
            <person name="Wong E."/>
        </authorList>
    </citation>
    <scope>NUCLEOTIDE SEQUENCE [LARGE SCALE GENOMIC DNA]</scope>
    <source>
        <strain evidence="2 3">NM66_B29</strain>
    </source>
</reference>
<comment type="caution">
    <text evidence="2">The sequence shown here is derived from an EMBL/GenBank/DDBJ whole genome shotgun (WGS) entry which is preliminary data.</text>
</comment>
<evidence type="ECO:0008006" key="4">
    <source>
        <dbReference type="Google" id="ProtNLM"/>
    </source>
</evidence>
<accession>A0A6N8JQ11</accession>